<accession>A0A178ZFZ1</accession>
<evidence type="ECO:0000313" key="2">
    <source>
        <dbReference type="Proteomes" id="UP000078343"/>
    </source>
</evidence>
<dbReference type="AlphaFoldDB" id="A0A178ZFZ1"/>
<organism evidence="1 2">
    <name type="scientific">Fonsecaea erecta</name>
    <dbReference type="NCBI Taxonomy" id="1367422"/>
    <lineage>
        <taxon>Eukaryota</taxon>
        <taxon>Fungi</taxon>
        <taxon>Dikarya</taxon>
        <taxon>Ascomycota</taxon>
        <taxon>Pezizomycotina</taxon>
        <taxon>Eurotiomycetes</taxon>
        <taxon>Chaetothyriomycetidae</taxon>
        <taxon>Chaetothyriales</taxon>
        <taxon>Herpotrichiellaceae</taxon>
        <taxon>Fonsecaea</taxon>
    </lineage>
</organism>
<protein>
    <submittedName>
        <fullName evidence="1">Uncharacterized protein</fullName>
    </submittedName>
</protein>
<keyword evidence="2" id="KW-1185">Reference proteome</keyword>
<name>A0A178ZFZ1_9EURO</name>
<evidence type="ECO:0000313" key="1">
    <source>
        <dbReference type="EMBL" id="OAP58552.1"/>
    </source>
</evidence>
<comment type="caution">
    <text evidence="1">The sequence shown here is derived from an EMBL/GenBank/DDBJ whole genome shotgun (WGS) entry which is preliminary data.</text>
</comment>
<reference evidence="1 2" key="1">
    <citation type="submission" date="2016-04" db="EMBL/GenBank/DDBJ databases">
        <title>Draft genome of Fonsecaea erecta CBS 125763.</title>
        <authorList>
            <person name="Weiss V.A."/>
            <person name="Vicente V.A."/>
            <person name="Raittz R.T."/>
            <person name="Moreno L.F."/>
            <person name="De Souza E.M."/>
            <person name="Pedrosa F.O."/>
            <person name="Steffens M.B."/>
            <person name="Faoro H."/>
            <person name="Tadra-Sfeir M.Z."/>
            <person name="Najafzadeh M.J."/>
            <person name="Felipe M.S."/>
            <person name="Teixeira M."/>
            <person name="Sun J."/>
            <person name="Xi L."/>
            <person name="Gomes R."/>
            <person name="De Azevedo C.M."/>
            <person name="Salgado C.G."/>
            <person name="Da Silva M.B."/>
            <person name="Nascimento M.F."/>
            <person name="Queiroz-Telles F."/>
            <person name="Attili D.S."/>
            <person name="Gorbushina A."/>
        </authorList>
    </citation>
    <scope>NUCLEOTIDE SEQUENCE [LARGE SCALE GENOMIC DNA]</scope>
    <source>
        <strain evidence="1 2">CBS 125763</strain>
    </source>
</reference>
<dbReference type="OrthoDB" id="4160186at2759"/>
<dbReference type="GeneID" id="30011810"/>
<gene>
    <name evidence="1" type="ORF">AYL99_07642</name>
</gene>
<dbReference type="EMBL" id="LVYI01000006">
    <property type="protein sequence ID" value="OAP58552.1"/>
    <property type="molecule type" value="Genomic_DNA"/>
</dbReference>
<dbReference type="Proteomes" id="UP000078343">
    <property type="component" value="Unassembled WGS sequence"/>
</dbReference>
<proteinExistence type="predicted"/>
<dbReference type="RefSeq" id="XP_018691919.1">
    <property type="nucleotide sequence ID" value="XM_018839151.1"/>
</dbReference>
<sequence length="170" mass="19276">MEELSPNMTLYDYEILHSGKYHDKYMAFMENICHISLLTRALGHKINSRMIGLLDSLERGTRDSEELGQDQTVQAVDLLALYVDYQNKAVAAHGKAVSIVTACAKLFIFMMSVGYTDENGVRLPPQGPEQSYCWADTFIDLVSKAQEAMWDGDDIEIAFNDIPVEVFRYH</sequence>